<comment type="caution">
    <text evidence="4">The sequence shown here is derived from an EMBL/GenBank/DDBJ whole genome shotgun (WGS) entry which is preliminary data.</text>
</comment>
<evidence type="ECO:0000313" key="4">
    <source>
        <dbReference type="EMBL" id="PKQ45591.1"/>
    </source>
</evidence>
<keyword evidence="5" id="KW-1185">Reference proteome</keyword>
<proteinExistence type="predicted"/>
<gene>
    <name evidence="4" type="ORF">CSW08_07310</name>
</gene>
<dbReference type="AlphaFoldDB" id="A0A2N3HKY8"/>
<feature type="domain" description="Cellulose-binding Sde182 nucleoside hydrolase-like" evidence="2">
    <location>
        <begin position="36"/>
        <end position="313"/>
    </location>
</feature>
<evidence type="ECO:0008006" key="6">
    <source>
        <dbReference type="Google" id="ProtNLM"/>
    </source>
</evidence>
<dbReference type="SUPFAM" id="SSF53590">
    <property type="entry name" value="Nucleoside hydrolase"/>
    <property type="match status" value="1"/>
</dbReference>
<evidence type="ECO:0000259" key="2">
    <source>
        <dbReference type="Pfam" id="PF07632"/>
    </source>
</evidence>
<evidence type="ECO:0000256" key="1">
    <source>
        <dbReference type="SAM" id="SignalP"/>
    </source>
</evidence>
<evidence type="ECO:0000259" key="3">
    <source>
        <dbReference type="Pfam" id="PF21027"/>
    </source>
</evidence>
<dbReference type="Proteomes" id="UP000233435">
    <property type="component" value="Unassembled WGS sequence"/>
</dbReference>
<feature type="chain" id="PRO_5014619505" description="DUF1593 domain-containing protein" evidence="1">
    <location>
        <begin position="22"/>
        <end position="471"/>
    </location>
</feature>
<keyword evidence="1" id="KW-0732">Signal</keyword>
<dbReference type="EMBL" id="PJEO01000019">
    <property type="protein sequence ID" value="PKQ45591.1"/>
    <property type="molecule type" value="Genomic_DNA"/>
</dbReference>
<dbReference type="OrthoDB" id="253051at2"/>
<dbReference type="Gene3D" id="2.60.40.10">
    <property type="entry name" value="Immunoglobulins"/>
    <property type="match status" value="1"/>
</dbReference>
<feature type="signal peptide" evidence="1">
    <location>
        <begin position="1"/>
        <end position="21"/>
    </location>
</feature>
<dbReference type="Gene3D" id="3.90.245.10">
    <property type="entry name" value="Ribonucleoside hydrolase-like"/>
    <property type="match status" value="1"/>
</dbReference>
<feature type="domain" description="Cellulose-binding Sde182 C-terminal" evidence="3">
    <location>
        <begin position="390"/>
        <end position="469"/>
    </location>
</feature>
<dbReference type="RefSeq" id="WP_106659259.1">
    <property type="nucleotide sequence ID" value="NZ_PJEO01000019.1"/>
</dbReference>
<accession>A0A2N3HKY8</accession>
<reference evidence="4 5" key="1">
    <citation type="submission" date="2017-12" db="EMBL/GenBank/DDBJ databases">
        <title>Confluentibacter flavum sp. nov., isolated from the saline lake.</title>
        <authorList>
            <person name="Yu L."/>
        </authorList>
    </citation>
    <scope>NUCLEOTIDE SEQUENCE [LARGE SCALE GENOMIC DNA]</scope>
    <source>
        <strain evidence="4 5">3B</strain>
    </source>
</reference>
<name>A0A2N3HKY8_9FLAO</name>
<dbReference type="Pfam" id="PF21027">
    <property type="entry name" value="Sde0182_C"/>
    <property type="match status" value="1"/>
</dbReference>
<organism evidence="4 5">
    <name type="scientific">Confluentibacter flavum</name>
    <dbReference type="NCBI Taxonomy" id="1909700"/>
    <lineage>
        <taxon>Bacteria</taxon>
        <taxon>Pseudomonadati</taxon>
        <taxon>Bacteroidota</taxon>
        <taxon>Flavobacteriia</taxon>
        <taxon>Flavobacteriales</taxon>
        <taxon>Flavobacteriaceae</taxon>
        <taxon>Confluentibacter</taxon>
    </lineage>
</organism>
<dbReference type="InterPro" id="IPR048527">
    <property type="entry name" value="Sde182_C"/>
</dbReference>
<sequence length="471" mass="54057">MKSSLFIIFSLLLVIVSPAVCQQKNKAILSETLKPRIVVLTDIAPNDIEPDDMESSIRLLAHVDQFEVEALIATTGWSNTGGKERIDLIYDALNAYEKDLPNLKRRSNQEKFADDESKQKIGYWPTADYLRSRTMLGSTKMGMKFIGEDNNSKGSDFIIDLASENDNRPIWITVWGGSNTFAQAIWRVQKERTPEELKTFLNKFRVYTITDQDRPWSQGDTISYAKSSHQWMRKFEKDLMFFWDESAWKHQNEIGKSNWDHYALHIQNHGNLGALYPKYKWGVEGDTPAFMHVMPIGLSNPDVPTQVSWSGYFEFGVSRDTLTQSYTNYTGKPYEISTDYFKYFYPAIFNNFAARMDWAKDGKGNRNPIIIVNNDKSIAPIDIKKKAGKEIMLDASKSFDMEKDQLSFKWWIIPEAGTYKKEINIDNANTNKASIKLPLDSAGKNFHIICEVADNGMPELTSYRRIIIDSK</sequence>
<protein>
    <recommendedName>
        <fullName evidence="6">DUF1593 domain-containing protein</fullName>
    </recommendedName>
</protein>
<dbReference type="InterPro" id="IPR036452">
    <property type="entry name" value="Ribo_hydro-like"/>
</dbReference>
<dbReference type="InterPro" id="IPR013783">
    <property type="entry name" value="Ig-like_fold"/>
</dbReference>
<dbReference type="InterPro" id="IPR011483">
    <property type="entry name" value="Sde182_NH-like"/>
</dbReference>
<dbReference type="Pfam" id="PF07632">
    <property type="entry name" value="Sde182_NH-like"/>
    <property type="match status" value="1"/>
</dbReference>
<evidence type="ECO:0000313" key="5">
    <source>
        <dbReference type="Proteomes" id="UP000233435"/>
    </source>
</evidence>
<dbReference type="GO" id="GO:0016799">
    <property type="term" value="F:hydrolase activity, hydrolyzing N-glycosyl compounds"/>
    <property type="evidence" value="ECO:0007669"/>
    <property type="project" value="InterPro"/>
</dbReference>